<dbReference type="RefSeq" id="WP_094824143.1">
    <property type="nucleotide sequence ID" value="NZ_NEVO01000019.1"/>
</dbReference>
<evidence type="ECO:0000259" key="2">
    <source>
        <dbReference type="Pfam" id="PF00534"/>
    </source>
</evidence>
<dbReference type="PANTHER" id="PTHR46401">
    <property type="entry name" value="GLYCOSYLTRANSFERASE WBBK-RELATED"/>
    <property type="match status" value="1"/>
</dbReference>
<feature type="domain" description="Glycosyl transferase family 1" evidence="2">
    <location>
        <begin position="202"/>
        <end position="350"/>
    </location>
</feature>
<dbReference type="Proteomes" id="UP000216885">
    <property type="component" value="Unassembled WGS sequence"/>
</dbReference>
<feature type="domain" description="Glycosyltransferase subfamily 4-like N-terminal" evidence="3">
    <location>
        <begin position="16"/>
        <end position="174"/>
    </location>
</feature>
<keyword evidence="1 4" id="KW-0808">Transferase</keyword>
<evidence type="ECO:0000256" key="1">
    <source>
        <dbReference type="ARBA" id="ARBA00022679"/>
    </source>
</evidence>
<keyword evidence="4" id="KW-0328">Glycosyltransferase</keyword>
<evidence type="ECO:0000313" key="5">
    <source>
        <dbReference type="Proteomes" id="UP000216885"/>
    </source>
</evidence>
<gene>
    <name evidence="4" type="ORF">CAL20_25185</name>
</gene>
<evidence type="ECO:0000313" key="4">
    <source>
        <dbReference type="EMBL" id="OZI50050.1"/>
    </source>
</evidence>
<comment type="caution">
    <text evidence="4">The sequence shown here is derived from an EMBL/GenBank/DDBJ whole genome shotgun (WGS) entry which is preliminary data.</text>
</comment>
<accession>A0A261TLZ1</accession>
<dbReference type="PANTHER" id="PTHR46401:SF2">
    <property type="entry name" value="GLYCOSYLTRANSFERASE WBBK-RELATED"/>
    <property type="match status" value="1"/>
</dbReference>
<dbReference type="CDD" id="cd03809">
    <property type="entry name" value="GT4_MtfB-like"/>
    <property type="match status" value="1"/>
</dbReference>
<dbReference type="GO" id="GO:0009103">
    <property type="term" value="P:lipopolysaccharide biosynthetic process"/>
    <property type="evidence" value="ECO:0007669"/>
    <property type="project" value="TreeGrafter"/>
</dbReference>
<dbReference type="InterPro" id="IPR001296">
    <property type="entry name" value="Glyco_trans_1"/>
</dbReference>
<dbReference type="OrthoDB" id="433681at2"/>
<name>A0A261TLZ1_9BORD</name>
<keyword evidence="5" id="KW-1185">Reference proteome</keyword>
<dbReference type="EMBL" id="NEVQ01000023">
    <property type="protein sequence ID" value="OZI50050.1"/>
    <property type="molecule type" value="Genomic_DNA"/>
</dbReference>
<dbReference type="Gene3D" id="3.40.50.2000">
    <property type="entry name" value="Glycogen Phosphorylase B"/>
    <property type="match status" value="2"/>
</dbReference>
<dbReference type="Pfam" id="PF00534">
    <property type="entry name" value="Glycos_transf_1"/>
    <property type="match status" value="1"/>
</dbReference>
<protein>
    <submittedName>
        <fullName evidence="4">Mannosyltransferase</fullName>
    </submittedName>
</protein>
<dbReference type="FunFam" id="3.40.50.2000:FF:000119">
    <property type="entry name" value="Glycosyl transferase group 1"/>
    <property type="match status" value="1"/>
</dbReference>
<evidence type="ECO:0000259" key="3">
    <source>
        <dbReference type="Pfam" id="PF13439"/>
    </source>
</evidence>
<dbReference type="InterPro" id="IPR028098">
    <property type="entry name" value="Glyco_trans_4-like_N"/>
</dbReference>
<proteinExistence type="predicted"/>
<dbReference type="Pfam" id="PF13439">
    <property type="entry name" value="Glyco_transf_4"/>
    <property type="match status" value="1"/>
</dbReference>
<dbReference type="SUPFAM" id="SSF53756">
    <property type="entry name" value="UDP-Glycosyltransferase/glycogen phosphorylase"/>
    <property type="match status" value="1"/>
</dbReference>
<sequence length="382" mass="43036">MKVVLSIDSIRYPLTGIGRYTYELAHQLALLPAISELLLMRNFGFTTDLPGEQDTPPRVAMDWRGMLLKNPLSRGLIRAMLPTLRGRALRRHQGAVYHGPNFYLPRHKGPSVATFHDVSVYSCAQFHPAERVRYMRGEIEDALKRATFLITPSEFVRSEVMQLFGVSADRIRATPLAGSPDFRPRDASETRSVLTPLGLTHNEYTLFVGTVEPRKNISALLDAYEGLPESMRLRWPLILAGHKGWSSETLHARLRQAEAAGWLRYLDYLPNQQLATLFAGARLFVFPSLYEGFGLPVLEAMKSGVPIVCSDRASLPEVAGPGALMFEAEDIAAQRECIVRGLEDEDWRRREVSRSLAHASQFSWERCARQTVEIYAEARRLA</sequence>
<reference evidence="4 5" key="1">
    <citation type="submission" date="2017-05" db="EMBL/GenBank/DDBJ databases">
        <title>Complete and WGS of Bordetella genogroups.</title>
        <authorList>
            <person name="Spilker T."/>
            <person name="LiPuma J."/>
        </authorList>
    </citation>
    <scope>NUCLEOTIDE SEQUENCE [LARGE SCALE GENOMIC DNA]</scope>
    <source>
        <strain evidence="4 5">AU9919</strain>
    </source>
</reference>
<organism evidence="4 5">
    <name type="scientific">Bordetella genomosp. 4</name>
    <dbReference type="NCBI Taxonomy" id="463044"/>
    <lineage>
        <taxon>Bacteria</taxon>
        <taxon>Pseudomonadati</taxon>
        <taxon>Pseudomonadota</taxon>
        <taxon>Betaproteobacteria</taxon>
        <taxon>Burkholderiales</taxon>
        <taxon>Alcaligenaceae</taxon>
        <taxon>Bordetella</taxon>
    </lineage>
</organism>
<dbReference type="GO" id="GO:0016757">
    <property type="term" value="F:glycosyltransferase activity"/>
    <property type="evidence" value="ECO:0007669"/>
    <property type="project" value="UniProtKB-KW"/>
</dbReference>
<dbReference type="AlphaFoldDB" id="A0A261TLZ1"/>